<organism evidence="1 2">
    <name type="scientific">Populus alba x Populus x berolinensis</name>
    <dbReference type="NCBI Taxonomy" id="444605"/>
    <lineage>
        <taxon>Eukaryota</taxon>
        <taxon>Viridiplantae</taxon>
        <taxon>Streptophyta</taxon>
        <taxon>Embryophyta</taxon>
        <taxon>Tracheophyta</taxon>
        <taxon>Spermatophyta</taxon>
        <taxon>Magnoliopsida</taxon>
        <taxon>eudicotyledons</taxon>
        <taxon>Gunneridae</taxon>
        <taxon>Pentapetalae</taxon>
        <taxon>rosids</taxon>
        <taxon>fabids</taxon>
        <taxon>Malpighiales</taxon>
        <taxon>Salicaceae</taxon>
        <taxon>Saliceae</taxon>
        <taxon>Populus</taxon>
    </lineage>
</organism>
<keyword evidence="2" id="KW-1185">Reference proteome</keyword>
<dbReference type="AlphaFoldDB" id="A0AAD6MQS4"/>
<comment type="caution">
    <text evidence="1">The sequence shown here is derived from an EMBL/GenBank/DDBJ whole genome shotgun (WGS) entry which is preliminary data.</text>
</comment>
<proteinExistence type="predicted"/>
<sequence>MHQRSTSYAQQDVVEFPHIMCLVQCHHDQIHVRIPASSVLVCSFILLVEESRVFFFFYKFIN</sequence>
<dbReference type="Proteomes" id="UP001164929">
    <property type="component" value="Chromosome 8"/>
</dbReference>
<reference evidence="1" key="1">
    <citation type="journal article" date="2023" name="Mol. Ecol. Resour.">
        <title>Chromosome-level genome assembly of a triploid poplar Populus alba 'Berolinensis'.</title>
        <authorList>
            <person name="Chen S."/>
            <person name="Yu Y."/>
            <person name="Wang X."/>
            <person name="Wang S."/>
            <person name="Zhang T."/>
            <person name="Zhou Y."/>
            <person name="He R."/>
            <person name="Meng N."/>
            <person name="Wang Y."/>
            <person name="Liu W."/>
            <person name="Liu Z."/>
            <person name="Liu J."/>
            <person name="Guo Q."/>
            <person name="Huang H."/>
            <person name="Sederoff R.R."/>
            <person name="Wang G."/>
            <person name="Qu G."/>
            <person name="Chen S."/>
        </authorList>
    </citation>
    <scope>NUCLEOTIDE SEQUENCE</scope>
    <source>
        <strain evidence="1">SC-2020</strain>
    </source>
</reference>
<dbReference type="EMBL" id="JAQIZT010000008">
    <property type="protein sequence ID" value="KAJ6989042.1"/>
    <property type="molecule type" value="Genomic_DNA"/>
</dbReference>
<protein>
    <submittedName>
        <fullName evidence="1">Uncharacterized protein</fullName>
    </submittedName>
</protein>
<accession>A0AAD6MQS4</accession>
<gene>
    <name evidence="1" type="ORF">NC653_021816</name>
</gene>
<evidence type="ECO:0000313" key="1">
    <source>
        <dbReference type="EMBL" id="KAJ6989042.1"/>
    </source>
</evidence>
<evidence type="ECO:0000313" key="2">
    <source>
        <dbReference type="Proteomes" id="UP001164929"/>
    </source>
</evidence>
<name>A0AAD6MQS4_9ROSI</name>